<dbReference type="SUPFAM" id="SSF52833">
    <property type="entry name" value="Thioredoxin-like"/>
    <property type="match status" value="1"/>
</dbReference>
<evidence type="ECO:0000256" key="1">
    <source>
        <dbReference type="ARBA" id="ARBA00004651"/>
    </source>
</evidence>
<name>A0A7G9SEZ5_9SPHN</name>
<keyword evidence="4" id="KW-0201">Cytochrome c-type biogenesis</keyword>
<evidence type="ECO:0000256" key="7">
    <source>
        <dbReference type="SAM" id="Phobius"/>
    </source>
</evidence>
<dbReference type="GO" id="GO:0005886">
    <property type="term" value="C:plasma membrane"/>
    <property type="evidence" value="ECO:0007669"/>
    <property type="project" value="UniProtKB-SubCell"/>
</dbReference>
<dbReference type="RefSeq" id="WP_187537012.1">
    <property type="nucleotide sequence ID" value="NZ_BAABJT010000001.1"/>
</dbReference>
<keyword evidence="3 7" id="KW-0812">Transmembrane</keyword>
<sequence length="693" mass="71829">MAVANRPILHLWLALLAALFVTTASHAQLPTPGKNAIASRLVAEDAVAVPGETITLALMMRPDKGWHGYWKNPGDSGIETQIDWTLPPGVTAGPIQYPVPHRLVIGGLMNYVYEGDYAQLIDVKVPADIAPGTKLPLRATVDYLACTKEVCVPETAKVALDLTVGPRPGPMANRAMFDGFRQALPKPLGSPAKFAMAGNRFRLAVPVPAGLAVDDPYFYPLTDGALAYAATQTFSRAGDMLIIETDAGAAGATLGAVEGVLKVGDGIGLSLNAVPGAVPPAGEPLTAASGASASVDSSAILFALLGALVGGLLLNIMPCVFPILSLKAISLAKAGGDERSAKREALAYTAGAVLICLALGAALLAIRAGGASAGWAFQLQDPRVILVLLLLITAVALNLAGLFELPALTGGGRLAAKGGTSGAFWTGALAAFVATPCTGPFMGAALGAALVLPTPAALAVFAGLGLGLALPFLLLGFVPALRRKLPKPGAWMNRFRRIMSVPMFLTALALAWILGRQAGVDAMSLGLAAAVLLALALWWVGRRQGRRGAWLPLAPAIAAAAAALFLLPVAAAQPATAASQSDALKSEPFTEARLAALQQEGRPVFAYFTADWCVTCKVNEKTAIERDQVIKAFADKNVAVLVGDWTRGDAAIGRFLEKHGRSGVPLYLYYRPGQPVEVLPQVLTTSQLVSLVS</sequence>
<dbReference type="PROSITE" id="PS51352">
    <property type="entry name" value="THIOREDOXIN_2"/>
    <property type="match status" value="1"/>
</dbReference>
<comment type="subcellular location">
    <subcellularLocation>
        <location evidence="1">Cell membrane</location>
        <topology evidence="1">Multi-pass membrane protein</topology>
    </subcellularLocation>
</comment>
<protein>
    <submittedName>
        <fullName evidence="10">Thioredoxin family protein</fullName>
    </submittedName>
</protein>
<dbReference type="InterPro" id="IPR036249">
    <property type="entry name" value="Thioredoxin-like_sf"/>
</dbReference>
<dbReference type="EMBL" id="CP060718">
    <property type="protein sequence ID" value="QNN66420.1"/>
    <property type="molecule type" value="Genomic_DNA"/>
</dbReference>
<evidence type="ECO:0000256" key="5">
    <source>
        <dbReference type="ARBA" id="ARBA00022989"/>
    </source>
</evidence>
<evidence type="ECO:0000256" key="8">
    <source>
        <dbReference type="SAM" id="SignalP"/>
    </source>
</evidence>
<dbReference type="InterPro" id="IPR003834">
    <property type="entry name" value="Cyt_c_assmbl_TM_dom"/>
</dbReference>
<keyword evidence="11" id="KW-1185">Reference proteome</keyword>
<dbReference type="InterPro" id="IPR013766">
    <property type="entry name" value="Thioredoxin_domain"/>
</dbReference>
<dbReference type="AlphaFoldDB" id="A0A7G9SEZ5"/>
<evidence type="ECO:0000256" key="2">
    <source>
        <dbReference type="ARBA" id="ARBA00022475"/>
    </source>
</evidence>
<feature type="transmembrane region" description="Helical" evidence="7">
    <location>
        <begin position="553"/>
        <end position="571"/>
    </location>
</feature>
<feature type="transmembrane region" description="Helical" evidence="7">
    <location>
        <begin position="384"/>
        <end position="403"/>
    </location>
</feature>
<keyword evidence="6 7" id="KW-0472">Membrane</keyword>
<accession>A0A7G9SEZ5</accession>
<feature type="domain" description="Thioredoxin" evidence="9">
    <location>
        <begin position="569"/>
        <end position="693"/>
    </location>
</feature>
<feature type="transmembrane region" description="Helical" evidence="7">
    <location>
        <begin position="299"/>
        <end position="324"/>
    </location>
</feature>
<evidence type="ECO:0000313" key="10">
    <source>
        <dbReference type="EMBL" id="QNN66420.1"/>
    </source>
</evidence>
<evidence type="ECO:0000256" key="6">
    <source>
        <dbReference type="ARBA" id="ARBA00023136"/>
    </source>
</evidence>
<keyword evidence="8" id="KW-0732">Signal</keyword>
<dbReference type="PANTHER" id="PTHR32234:SF3">
    <property type="entry name" value="SUPPRESSION OF COPPER SENSITIVITY PROTEIN"/>
    <property type="match status" value="1"/>
</dbReference>
<dbReference type="Pfam" id="PF13899">
    <property type="entry name" value="Thioredoxin_7"/>
    <property type="match status" value="1"/>
</dbReference>
<feature type="transmembrane region" description="Helical" evidence="7">
    <location>
        <begin position="498"/>
        <end position="516"/>
    </location>
</feature>
<dbReference type="Proteomes" id="UP000515971">
    <property type="component" value="Chromosome"/>
</dbReference>
<feature type="chain" id="PRO_5028883871" evidence="8">
    <location>
        <begin position="28"/>
        <end position="693"/>
    </location>
</feature>
<dbReference type="GO" id="GO:0045454">
    <property type="term" value="P:cell redox homeostasis"/>
    <property type="evidence" value="ECO:0007669"/>
    <property type="project" value="TreeGrafter"/>
</dbReference>
<dbReference type="CDD" id="cd02953">
    <property type="entry name" value="DsbDgamma"/>
    <property type="match status" value="1"/>
</dbReference>
<feature type="transmembrane region" description="Helical" evidence="7">
    <location>
        <begin position="456"/>
        <end position="478"/>
    </location>
</feature>
<feature type="transmembrane region" description="Helical" evidence="7">
    <location>
        <begin position="345"/>
        <end position="364"/>
    </location>
</feature>
<feature type="transmembrane region" description="Helical" evidence="7">
    <location>
        <begin position="424"/>
        <end position="450"/>
    </location>
</feature>
<dbReference type="Pfam" id="PF11412">
    <property type="entry name" value="DsbD_N"/>
    <property type="match status" value="1"/>
</dbReference>
<evidence type="ECO:0000256" key="4">
    <source>
        <dbReference type="ARBA" id="ARBA00022748"/>
    </source>
</evidence>
<dbReference type="InterPro" id="IPR035671">
    <property type="entry name" value="DsbD_gamma"/>
</dbReference>
<evidence type="ECO:0000259" key="9">
    <source>
        <dbReference type="PROSITE" id="PS51352"/>
    </source>
</evidence>
<evidence type="ECO:0000313" key="11">
    <source>
        <dbReference type="Proteomes" id="UP000515971"/>
    </source>
</evidence>
<proteinExistence type="predicted"/>
<dbReference type="InterPro" id="IPR028250">
    <property type="entry name" value="DsbDN"/>
</dbReference>
<dbReference type="PANTHER" id="PTHR32234">
    <property type="entry name" value="THIOL:DISULFIDE INTERCHANGE PROTEIN DSBD"/>
    <property type="match status" value="1"/>
</dbReference>
<organism evidence="10 11">
    <name type="scientific">Sphingomonas lutea</name>
    <dbReference type="NCBI Taxonomy" id="1045317"/>
    <lineage>
        <taxon>Bacteria</taxon>
        <taxon>Pseudomonadati</taxon>
        <taxon>Pseudomonadota</taxon>
        <taxon>Alphaproteobacteria</taxon>
        <taxon>Sphingomonadales</taxon>
        <taxon>Sphingomonadaceae</taxon>
        <taxon>Sphingomonas</taxon>
    </lineage>
</organism>
<feature type="transmembrane region" description="Helical" evidence="7">
    <location>
        <begin position="522"/>
        <end position="541"/>
    </location>
</feature>
<dbReference type="GO" id="GO:0015035">
    <property type="term" value="F:protein-disulfide reductase activity"/>
    <property type="evidence" value="ECO:0007669"/>
    <property type="project" value="TreeGrafter"/>
</dbReference>
<keyword evidence="5 7" id="KW-1133">Transmembrane helix</keyword>
<dbReference type="KEGG" id="slut:H9L13_06695"/>
<keyword evidence="2" id="KW-1003">Cell membrane</keyword>
<evidence type="ECO:0000256" key="3">
    <source>
        <dbReference type="ARBA" id="ARBA00022692"/>
    </source>
</evidence>
<gene>
    <name evidence="10" type="ORF">H9L13_06695</name>
</gene>
<dbReference type="Gene3D" id="3.40.30.10">
    <property type="entry name" value="Glutaredoxin"/>
    <property type="match status" value="1"/>
</dbReference>
<dbReference type="GO" id="GO:0017004">
    <property type="term" value="P:cytochrome complex assembly"/>
    <property type="evidence" value="ECO:0007669"/>
    <property type="project" value="UniProtKB-KW"/>
</dbReference>
<dbReference type="Pfam" id="PF02683">
    <property type="entry name" value="DsbD_TM"/>
    <property type="match status" value="1"/>
</dbReference>
<reference evidence="10 11" key="1">
    <citation type="submission" date="2020-08" db="EMBL/GenBank/DDBJ databases">
        <title>Genome sequence of Sphingomonas lutea KCTC 23642T.</title>
        <authorList>
            <person name="Hyun D.-W."/>
            <person name="Bae J.-W."/>
        </authorList>
    </citation>
    <scope>NUCLEOTIDE SEQUENCE [LARGE SCALE GENOMIC DNA]</scope>
    <source>
        <strain evidence="10 11">KCTC 23642</strain>
    </source>
</reference>
<feature type="signal peptide" evidence="8">
    <location>
        <begin position="1"/>
        <end position="27"/>
    </location>
</feature>